<dbReference type="RefSeq" id="XP_017025361.1">
    <property type="nucleotide sequence ID" value="XM_017169872.1"/>
</dbReference>
<dbReference type="GeneID" id="108076843"/>
<gene>
    <name evidence="3" type="primary">LOC108076843</name>
</gene>
<dbReference type="Proteomes" id="UP001652661">
    <property type="component" value="Chromosome 2L"/>
</dbReference>
<accession>A0A6P4IR92</accession>
<feature type="region of interest" description="Disordered" evidence="1">
    <location>
        <begin position="235"/>
        <end position="278"/>
    </location>
</feature>
<protein>
    <submittedName>
        <fullName evidence="3">Uncharacterized protein</fullName>
    </submittedName>
</protein>
<feature type="compositionally biased region" description="Low complexity" evidence="1">
    <location>
        <begin position="247"/>
        <end position="257"/>
    </location>
</feature>
<sequence length="278" mass="31454">MTSKRVTFDLMNLGFPVHTDPLEVERPSSQESFRGTFNPDVLLSDKLLRQRLDEEVKNIGSDFFLRDPSSSDDSDDSAFPETIYEQVRRLSFAKQRRLHYTEFATVELARRLVCEEFASETSSVKSEDIAFQPEEIGEECSPCWMNSLESFPYLQYERNTTLSPGSSESALREDPEPGFDPSHPCYRKLVGQLGSATTGTTTPGASKLLSKVSLADINTDLHESMERHTRVLDKGEKWDLQQSHPHQLTLSQQSSKSSRLHTNMQYDKSGKSSGNRSM</sequence>
<feature type="compositionally biased region" description="Polar residues" evidence="1">
    <location>
        <begin position="261"/>
        <end position="278"/>
    </location>
</feature>
<name>A0A6P4IR92_DROKI</name>
<evidence type="ECO:0000313" key="3">
    <source>
        <dbReference type="RefSeq" id="XP_017025361.1"/>
    </source>
</evidence>
<reference evidence="3" key="2">
    <citation type="submission" date="2025-08" db="UniProtKB">
        <authorList>
            <consortium name="RefSeq"/>
        </authorList>
    </citation>
    <scope>IDENTIFICATION</scope>
    <source>
        <strain evidence="3">14028-0561.14</strain>
        <tissue evidence="3">Whole fly</tissue>
    </source>
</reference>
<evidence type="ECO:0000256" key="1">
    <source>
        <dbReference type="SAM" id="MobiDB-lite"/>
    </source>
</evidence>
<evidence type="ECO:0000313" key="2">
    <source>
        <dbReference type="Proteomes" id="UP001652661"/>
    </source>
</evidence>
<organism evidence="2 3">
    <name type="scientific">Drosophila kikkawai</name>
    <name type="common">Fruit fly</name>
    <dbReference type="NCBI Taxonomy" id="30033"/>
    <lineage>
        <taxon>Eukaryota</taxon>
        <taxon>Metazoa</taxon>
        <taxon>Ecdysozoa</taxon>
        <taxon>Arthropoda</taxon>
        <taxon>Hexapoda</taxon>
        <taxon>Insecta</taxon>
        <taxon>Pterygota</taxon>
        <taxon>Neoptera</taxon>
        <taxon>Endopterygota</taxon>
        <taxon>Diptera</taxon>
        <taxon>Brachycera</taxon>
        <taxon>Muscomorpha</taxon>
        <taxon>Ephydroidea</taxon>
        <taxon>Drosophilidae</taxon>
        <taxon>Drosophila</taxon>
        <taxon>Sophophora</taxon>
    </lineage>
</organism>
<keyword evidence="2" id="KW-1185">Reference proteome</keyword>
<dbReference type="OrthoDB" id="7870435at2759"/>
<feature type="region of interest" description="Disordered" evidence="1">
    <location>
        <begin position="162"/>
        <end position="183"/>
    </location>
</feature>
<dbReference type="AlphaFoldDB" id="A0A6P4IR92"/>
<proteinExistence type="predicted"/>
<dbReference type="OMA" id="HYNEFAT"/>
<reference evidence="2" key="1">
    <citation type="submission" date="2025-05" db="UniProtKB">
        <authorList>
            <consortium name="RefSeq"/>
        </authorList>
    </citation>
    <scope>NUCLEOTIDE SEQUENCE [LARGE SCALE GENOMIC DNA]</scope>
    <source>
        <strain evidence="2">14028-0561.14</strain>
    </source>
</reference>